<accession>A0A975D2E5</accession>
<dbReference type="RefSeq" id="WP_208632692.1">
    <property type="nucleotide sequence ID" value="NZ_CP059319.1"/>
</dbReference>
<dbReference type="EMBL" id="CP059319">
    <property type="protein sequence ID" value="QTH21409.1"/>
    <property type="molecule type" value="Genomic_DNA"/>
</dbReference>
<protein>
    <submittedName>
        <fullName evidence="1">Uncharacterized protein</fullName>
    </submittedName>
</protein>
<organism evidence="1 2">
    <name type="scientific">Rhizorhabdus wittichii</name>
    <dbReference type="NCBI Taxonomy" id="160791"/>
    <lineage>
        <taxon>Bacteria</taxon>
        <taxon>Pseudomonadati</taxon>
        <taxon>Pseudomonadota</taxon>
        <taxon>Alphaproteobacteria</taxon>
        <taxon>Sphingomonadales</taxon>
        <taxon>Sphingomonadaceae</taxon>
        <taxon>Rhizorhabdus</taxon>
    </lineage>
</organism>
<reference evidence="1" key="2">
    <citation type="submission" date="2021-04" db="EMBL/GenBank/DDBJ databases">
        <title>Isolation and genomic analysis of the ibuprofen-degrading bacterium Sphingomonas strain MPO218.</title>
        <authorList>
            <person name="Aulestia M."/>
            <person name="Flores A."/>
            <person name="Mangas E.L."/>
            <person name="Perez-Pulido A.J."/>
            <person name="Santero E."/>
            <person name="Camacho E.M."/>
        </authorList>
    </citation>
    <scope>NUCLEOTIDE SEQUENCE</scope>
    <source>
        <strain evidence="1">MPO218</strain>
    </source>
</reference>
<evidence type="ECO:0000313" key="1">
    <source>
        <dbReference type="EMBL" id="QTH21409.1"/>
    </source>
</evidence>
<gene>
    <name evidence="1" type="ORF">HRJ34_24340</name>
</gene>
<dbReference type="Proteomes" id="UP000664914">
    <property type="component" value="Chromosome"/>
</dbReference>
<evidence type="ECO:0000313" key="2">
    <source>
        <dbReference type="Proteomes" id="UP000664914"/>
    </source>
</evidence>
<dbReference type="AlphaFoldDB" id="A0A975D2E5"/>
<sequence length="54" mass="5600">MRLPGSRRFYVALALVALGAVLLANAHLVYVASTSQPQCVEHAGGEFGAAKPSC</sequence>
<proteinExistence type="predicted"/>
<name>A0A975D2E5_9SPHN</name>
<reference evidence="1" key="1">
    <citation type="submission" date="2020-07" db="EMBL/GenBank/DDBJ databases">
        <authorList>
            <person name="Camacho E."/>
        </authorList>
    </citation>
    <scope>NUCLEOTIDE SEQUENCE</scope>
    <source>
        <strain evidence="1">MPO218</strain>
    </source>
</reference>